<protein>
    <submittedName>
        <fullName evidence="1">Uncharacterized protein</fullName>
    </submittedName>
</protein>
<evidence type="ECO:0000313" key="2">
    <source>
        <dbReference type="Proteomes" id="UP000621930"/>
    </source>
</evidence>
<organism evidence="1 2">
    <name type="scientific">Acinetobacter pecorum</name>
    <dbReference type="NCBI Taxonomy" id="2762215"/>
    <lineage>
        <taxon>Bacteria</taxon>
        <taxon>Pseudomonadati</taxon>
        <taxon>Pseudomonadota</taxon>
        <taxon>Gammaproteobacteria</taxon>
        <taxon>Moraxellales</taxon>
        <taxon>Moraxellaceae</taxon>
        <taxon>Acinetobacter</taxon>
    </lineage>
</organism>
<reference evidence="1 2" key="1">
    <citation type="submission" date="2020-08" db="EMBL/GenBank/DDBJ databases">
        <title>A Genomic Blueprint of the Chicken Gut Microbiome.</title>
        <authorList>
            <person name="Gilroy R."/>
            <person name="Ravi A."/>
            <person name="Getino M."/>
            <person name="Pursley I."/>
            <person name="Horton D.L."/>
            <person name="Alikhan N.-F."/>
            <person name="Baker D."/>
            <person name="Gharbi K."/>
            <person name="Hall N."/>
            <person name="Watson M."/>
            <person name="Adriaenssens E.M."/>
            <person name="Foster-Nyarko E."/>
            <person name="Jarju S."/>
            <person name="Secka A."/>
            <person name="Antonio M."/>
            <person name="Oren A."/>
            <person name="Chaudhuri R."/>
            <person name="La Ragione R.M."/>
            <person name="Hildebrand F."/>
            <person name="Pallen M.J."/>
        </authorList>
    </citation>
    <scope>NUCLEOTIDE SEQUENCE [LARGE SCALE GENOMIC DNA]</scope>
    <source>
        <strain evidence="1 2">Sa1BUA6</strain>
    </source>
</reference>
<sequence>MTILNNAIDSIQLGIEDYELIGENPKRLISCTRNLFSGILLLFKHHLSELSDPNSDEVLIKQKIKPKFINGELFFVGDGLKTVDVQGIQERFKSLDIEVNWKELEKIQKYRNNIEHYFSTDNPKAIEAMLTHSFNIINDFVRVYLNEEPSKLLGQDYWQKLLDVKNVYDKEKLECLHALEKNTYFSAKQEDLIKNAICSNCGSDLLKPIDTQVSAKYTSYECVACHDELSFEQVINSAVSVDCERNYGYYHYKDGGSEPYAICPECGEETYSMEEQICLCCEESAIHECERCPASLSPEEVTWNEGYCSYCVYQWEKISEE</sequence>
<accession>A0ABR8VUK2</accession>
<evidence type="ECO:0000313" key="1">
    <source>
        <dbReference type="EMBL" id="MBD8008447.1"/>
    </source>
</evidence>
<dbReference type="RefSeq" id="WP_144724013.1">
    <property type="nucleotide sequence ID" value="NZ_JACSPT010000003.1"/>
</dbReference>
<dbReference type="Proteomes" id="UP000621930">
    <property type="component" value="Unassembled WGS sequence"/>
</dbReference>
<gene>
    <name evidence="1" type="ORF">H9629_03740</name>
</gene>
<name>A0ABR8VUK2_9GAMM</name>
<keyword evidence="2" id="KW-1185">Reference proteome</keyword>
<proteinExistence type="predicted"/>
<comment type="caution">
    <text evidence="1">The sequence shown here is derived from an EMBL/GenBank/DDBJ whole genome shotgun (WGS) entry which is preliminary data.</text>
</comment>
<dbReference type="EMBL" id="JACSPT010000003">
    <property type="protein sequence ID" value="MBD8008447.1"/>
    <property type="molecule type" value="Genomic_DNA"/>
</dbReference>